<dbReference type="EMBL" id="CAUOFW020009267">
    <property type="protein sequence ID" value="CAK9185275.1"/>
    <property type="molecule type" value="Genomic_DNA"/>
</dbReference>
<keyword evidence="2" id="KW-0812">Transmembrane</keyword>
<feature type="region of interest" description="Disordered" evidence="1">
    <location>
        <begin position="22"/>
        <end position="50"/>
    </location>
</feature>
<reference evidence="3 4" key="1">
    <citation type="submission" date="2024-02" db="EMBL/GenBank/DDBJ databases">
        <authorList>
            <person name="Vignale AGUSTIN F."/>
            <person name="Sosa J E."/>
            <person name="Modenutti C."/>
        </authorList>
    </citation>
    <scope>NUCLEOTIDE SEQUENCE [LARGE SCALE GENOMIC DNA]</scope>
</reference>
<evidence type="ECO:0000313" key="4">
    <source>
        <dbReference type="Proteomes" id="UP001642360"/>
    </source>
</evidence>
<keyword evidence="2" id="KW-1133">Transmembrane helix</keyword>
<feature type="compositionally biased region" description="Basic and acidic residues" evidence="1">
    <location>
        <begin position="23"/>
        <end position="34"/>
    </location>
</feature>
<protein>
    <recommendedName>
        <fullName evidence="5">Ycf1</fullName>
    </recommendedName>
</protein>
<accession>A0ABC8UW25</accession>
<evidence type="ECO:0000313" key="3">
    <source>
        <dbReference type="EMBL" id="CAK9185275.1"/>
    </source>
</evidence>
<keyword evidence="4" id="KW-1185">Reference proteome</keyword>
<evidence type="ECO:0000256" key="2">
    <source>
        <dbReference type="SAM" id="Phobius"/>
    </source>
</evidence>
<feature type="non-terminal residue" evidence="3">
    <location>
        <position position="1"/>
    </location>
</feature>
<name>A0ABC8UW25_9AQUA</name>
<dbReference type="AlphaFoldDB" id="A0ABC8UW25"/>
<proteinExistence type="predicted"/>
<evidence type="ECO:0008006" key="5">
    <source>
        <dbReference type="Google" id="ProtNLM"/>
    </source>
</evidence>
<comment type="caution">
    <text evidence="3">The sequence shown here is derived from an EMBL/GenBank/DDBJ whole genome shotgun (WGS) entry which is preliminary data.</text>
</comment>
<dbReference type="Proteomes" id="UP001642360">
    <property type="component" value="Unassembled WGS sequence"/>
</dbReference>
<keyword evidence="2" id="KW-0472">Membrane</keyword>
<evidence type="ECO:0000256" key="1">
    <source>
        <dbReference type="SAM" id="MobiDB-lite"/>
    </source>
</evidence>
<sequence length="191" mass="22269">KRTTRKQFKASQVKSRKVIISTDKQEVNHNHGQKEGLQINQESRESDDLQLKEKSREIMRNTHKALCSNKVKARDDIGLHNPKDDPPNWGYYSDGESLLSHVLEGWEVFKELSKELKKNFERGKRSIRASLVPSSIAPHQFLLMFYEKKLWGWLQKDPKIMSKSQHFPYIINLLVIYGIQTVILPISMLVN</sequence>
<organism evidence="3 4">
    <name type="scientific">Ilex paraguariensis</name>
    <name type="common">yerba mate</name>
    <dbReference type="NCBI Taxonomy" id="185542"/>
    <lineage>
        <taxon>Eukaryota</taxon>
        <taxon>Viridiplantae</taxon>
        <taxon>Streptophyta</taxon>
        <taxon>Embryophyta</taxon>
        <taxon>Tracheophyta</taxon>
        <taxon>Spermatophyta</taxon>
        <taxon>Magnoliopsida</taxon>
        <taxon>eudicotyledons</taxon>
        <taxon>Gunneridae</taxon>
        <taxon>Pentapetalae</taxon>
        <taxon>asterids</taxon>
        <taxon>campanulids</taxon>
        <taxon>Aquifoliales</taxon>
        <taxon>Aquifoliaceae</taxon>
        <taxon>Ilex</taxon>
    </lineage>
</organism>
<feature type="transmembrane region" description="Helical" evidence="2">
    <location>
        <begin position="166"/>
        <end position="190"/>
    </location>
</feature>
<gene>
    <name evidence="3" type="ORF">ILEXP_LOCUS55660</name>
</gene>